<dbReference type="Proteomes" id="UP001458946">
    <property type="component" value="Unassembled WGS sequence"/>
</dbReference>
<name>A0ABP9VA05_9DEIO</name>
<organism evidence="1 2">
    <name type="scientific">Deinococcus xinjiangensis</name>
    <dbReference type="NCBI Taxonomy" id="457454"/>
    <lineage>
        <taxon>Bacteria</taxon>
        <taxon>Thermotogati</taxon>
        <taxon>Deinococcota</taxon>
        <taxon>Deinococci</taxon>
        <taxon>Deinococcales</taxon>
        <taxon>Deinococcaceae</taxon>
        <taxon>Deinococcus</taxon>
    </lineage>
</organism>
<reference evidence="1 2" key="1">
    <citation type="submission" date="2024-02" db="EMBL/GenBank/DDBJ databases">
        <title>Deinococcus xinjiangensis NBRC 107630.</title>
        <authorList>
            <person name="Ichikawa N."/>
            <person name="Katano-Makiyama Y."/>
            <person name="Hidaka K."/>
        </authorList>
    </citation>
    <scope>NUCLEOTIDE SEQUENCE [LARGE SCALE GENOMIC DNA]</scope>
    <source>
        <strain evidence="1 2">NBRC 107630</strain>
    </source>
</reference>
<keyword evidence="2" id="KW-1185">Reference proteome</keyword>
<protein>
    <submittedName>
        <fullName evidence="1">Uncharacterized protein</fullName>
    </submittedName>
</protein>
<dbReference type="EMBL" id="BAABRN010000008">
    <property type="protein sequence ID" value="GAA5501355.1"/>
    <property type="molecule type" value="Genomic_DNA"/>
</dbReference>
<comment type="caution">
    <text evidence="1">The sequence shown here is derived from an EMBL/GenBank/DDBJ whole genome shotgun (WGS) entry which is preliminary data.</text>
</comment>
<sequence length="76" mass="8794">MIVERRSWIVGKDWVGRAFSTHLWGRVFVQRRGWGGDGENWVAFKMPCLHFPLTTNHFPLPTSHFPARFAILAGWG</sequence>
<accession>A0ABP9VA05</accession>
<evidence type="ECO:0000313" key="2">
    <source>
        <dbReference type="Proteomes" id="UP001458946"/>
    </source>
</evidence>
<proteinExistence type="predicted"/>
<evidence type="ECO:0000313" key="1">
    <source>
        <dbReference type="EMBL" id="GAA5501355.1"/>
    </source>
</evidence>
<gene>
    <name evidence="1" type="ORF">Dxin01_01087</name>
</gene>